<feature type="domain" description="SGNH hydrolase-type esterase" evidence="2">
    <location>
        <begin position="201"/>
        <end position="395"/>
    </location>
</feature>
<dbReference type="SUPFAM" id="SSF52266">
    <property type="entry name" value="SGNH hydrolase"/>
    <property type="match status" value="1"/>
</dbReference>
<dbReference type="InterPro" id="IPR013830">
    <property type="entry name" value="SGNH_hydro"/>
</dbReference>
<proteinExistence type="predicted"/>
<protein>
    <submittedName>
        <fullName evidence="3">SGNH/GDSL hydrolase family protein</fullName>
    </submittedName>
</protein>
<gene>
    <name evidence="3" type="ORF">DJ018_15435</name>
</gene>
<dbReference type="RefSeq" id="WP_111515869.1">
    <property type="nucleotide sequence ID" value="NZ_QFYR01000004.1"/>
</dbReference>
<dbReference type="Proteomes" id="UP000249725">
    <property type="component" value="Unassembled WGS sequence"/>
</dbReference>
<sequence>MLRKTLTALPLVLALVAAAPSAQAQKWVGSWASAQQIPEPHNALPNEDLQDVTLRQIIHLSLGGPRLRVRVSNAFGTAPLTIGAASVALSSGPGSPGLRTQGAPLTFSGKRQVIIPAGAEYLSDPVALAAPAGADLAVSLYLGQAPERQTSHPGSRTTSYLLKGEHVADADLPGAKAVDHWYQLSGVEIDAPRSAAALVTLGDSITDGRGSTTNGNDRWPDLLAARLRADARTRGVAVVNLGTGGNRLLNDGLGPSALARFDRDVLGQAGVRWVFVLEGINDIGTLKAGESAQAHAELVQRMIGAYEQIIERAHAHGLKVVGATLLPFQGSDYDKADPLREQDRQAVNRWIRTSGRFDAVVDFDQVTRDPTQPLRLRPEFDTGDHLHPSPAGYKAMAEAIPLSLFGAAR</sequence>
<evidence type="ECO:0000313" key="4">
    <source>
        <dbReference type="Proteomes" id="UP000249725"/>
    </source>
</evidence>
<keyword evidence="4" id="KW-1185">Reference proteome</keyword>
<reference evidence="4" key="1">
    <citation type="submission" date="2018-05" db="EMBL/GenBank/DDBJ databases">
        <authorList>
            <person name="Li X."/>
        </authorList>
    </citation>
    <scope>NUCLEOTIDE SEQUENCE [LARGE SCALE GENOMIC DNA]</scope>
    <source>
        <strain evidence="4">YIM 73061</strain>
    </source>
</reference>
<dbReference type="InterPro" id="IPR036514">
    <property type="entry name" value="SGNH_hydro_sf"/>
</dbReference>
<dbReference type="Pfam" id="PF13472">
    <property type="entry name" value="Lipase_GDSL_2"/>
    <property type="match status" value="1"/>
</dbReference>
<name>A0A328AD58_9CAUL</name>
<dbReference type="InterPro" id="IPR053140">
    <property type="entry name" value="GDSL_Rv0518-like"/>
</dbReference>
<dbReference type="OrthoDB" id="1828825at2"/>
<evidence type="ECO:0000313" key="3">
    <source>
        <dbReference type="EMBL" id="RAK51334.1"/>
    </source>
</evidence>
<dbReference type="EMBL" id="QFYR01000004">
    <property type="protein sequence ID" value="RAK51334.1"/>
    <property type="molecule type" value="Genomic_DNA"/>
</dbReference>
<dbReference type="PANTHER" id="PTHR43784:SF2">
    <property type="entry name" value="GDSL-LIKE LIPASE_ACYLHYDROLASE, PUTATIVE (AFU_ORTHOLOGUE AFUA_2G00820)-RELATED"/>
    <property type="match status" value="1"/>
</dbReference>
<dbReference type="GO" id="GO:0016788">
    <property type="term" value="F:hydrolase activity, acting on ester bonds"/>
    <property type="evidence" value="ECO:0007669"/>
    <property type="project" value="InterPro"/>
</dbReference>
<dbReference type="CDD" id="cd01830">
    <property type="entry name" value="XynE_like"/>
    <property type="match status" value="1"/>
</dbReference>
<keyword evidence="3" id="KW-0378">Hydrolase</keyword>
<evidence type="ECO:0000256" key="1">
    <source>
        <dbReference type="SAM" id="SignalP"/>
    </source>
</evidence>
<dbReference type="Gene3D" id="3.40.50.1110">
    <property type="entry name" value="SGNH hydrolase"/>
    <property type="match status" value="1"/>
</dbReference>
<dbReference type="PANTHER" id="PTHR43784">
    <property type="entry name" value="GDSL-LIKE LIPASE/ACYLHYDROLASE, PUTATIVE (AFU_ORTHOLOGUE AFUA_2G00820)-RELATED"/>
    <property type="match status" value="1"/>
</dbReference>
<feature type="chain" id="PRO_5016309508" evidence="1">
    <location>
        <begin position="25"/>
        <end position="409"/>
    </location>
</feature>
<feature type="signal peptide" evidence="1">
    <location>
        <begin position="1"/>
        <end position="24"/>
    </location>
</feature>
<accession>A0A328AD58</accession>
<evidence type="ECO:0000259" key="2">
    <source>
        <dbReference type="Pfam" id="PF13472"/>
    </source>
</evidence>
<keyword evidence="1" id="KW-0732">Signal</keyword>
<dbReference type="AlphaFoldDB" id="A0A328AD58"/>
<comment type="caution">
    <text evidence="3">The sequence shown here is derived from an EMBL/GenBank/DDBJ whole genome shotgun (WGS) entry which is preliminary data.</text>
</comment>
<organism evidence="3 4">
    <name type="scientific">Phenylobacterium deserti</name>
    <dbReference type="NCBI Taxonomy" id="1914756"/>
    <lineage>
        <taxon>Bacteria</taxon>
        <taxon>Pseudomonadati</taxon>
        <taxon>Pseudomonadota</taxon>
        <taxon>Alphaproteobacteria</taxon>
        <taxon>Caulobacterales</taxon>
        <taxon>Caulobacteraceae</taxon>
        <taxon>Phenylobacterium</taxon>
    </lineage>
</organism>